<accession>A0AA88A8Y7</accession>
<keyword evidence="6" id="KW-0472">Membrane</keyword>
<dbReference type="GO" id="GO:0008289">
    <property type="term" value="F:lipid binding"/>
    <property type="evidence" value="ECO:0007669"/>
    <property type="project" value="UniProtKB-KW"/>
</dbReference>
<keyword evidence="16" id="KW-1185">Reference proteome</keyword>
<evidence type="ECO:0000256" key="12">
    <source>
        <dbReference type="SAM" id="MobiDB-lite"/>
    </source>
</evidence>
<dbReference type="SUPFAM" id="SSF47699">
    <property type="entry name" value="Bifunctional inhibitor/lipid-transfer protein/seed storage 2S albumin"/>
    <property type="match status" value="1"/>
</dbReference>
<dbReference type="GO" id="GO:0098552">
    <property type="term" value="C:side of membrane"/>
    <property type="evidence" value="ECO:0007669"/>
    <property type="project" value="UniProtKB-KW"/>
</dbReference>
<evidence type="ECO:0000256" key="5">
    <source>
        <dbReference type="ARBA" id="ARBA00022475"/>
    </source>
</evidence>
<feature type="compositionally biased region" description="Low complexity" evidence="12">
    <location>
        <begin position="116"/>
        <end position="130"/>
    </location>
</feature>
<evidence type="ECO:0000256" key="4">
    <source>
        <dbReference type="ARBA" id="ARBA00022448"/>
    </source>
</evidence>
<comment type="similarity">
    <text evidence="3">Belongs to the plant LTP family.</text>
</comment>
<keyword evidence="7 13" id="KW-0732">Signal</keyword>
<feature type="region of interest" description="Disordered" evidence="12">
    <location>
        <begin position="110"/>
        <end position="137"/>
    </location>
</feature>
<comment type="function">
    <text evidence="1">Plant non-specific lipid-transfer proteins transfer phospholipids as well as galactolipids across membranes. May play a role in wax or cutin deposition in the cell walls of expanding epidermal cells and certain secretory tissues.</text>
</comment>
<evidence type="ECO:0000313" key="16">
    <source>
        <dbReference type="Proteomes" id="UP001187192"/>
    </source>
</evidence>
<feature type="domain" description="Bifunctional inhibitor/plant lipid transfer protein/seed storage helical" evidence="14">
    <location>
        <begin position="31"/>
        <end position="109"/>
    </location>
</feature>
<dbReference type="AlphaFoldDB" id="A0AA88A8Y7"/>
<sequence>MASKSAILLEIGLIFVLVTTFSLGAIAQSGCTTVLISLSPCLNYVSGSSSTPSSSCCSRLASVVQSQPQCLCSVLNGSAMSSLGITLNQTLAMSLPGVCKVQTPPISRCNNAANGPATSPASSPTSAPADTSDHEAP</sequence>
<evidence type="ECO:0000256" key="6">
    <source>
        <dbReference type="ARBA" id="ARBA00022622"/>
    </source>
</evidence>
<evidence type="ECO:0000256" key="1">
    <source>
        <dbReference type="ARBA" id="ARBA00003211"/>
    </source>
</evidence>
<keyword evidence="10" id="KW-0325">Glycoprotein</keyword>
<dbReference type="Pfam" id="PF14368">
    <property type="entry name" value="LTP_2"/>
    <property type="match status" value="1"/>
</dbReference>
<evidence type="ECO:0000256" key="11">
    <source>
        <dbReference type="ARBA" id="ARBA00023288"/>
    </source>
</evidence>
<feature type="signal peptide" evidence="13">
    <location>
        <begin position="1"/>
        <end position="24"/>
    </location>
</feature>
<comment type="caution">
    <text evidence="15">The sequence shown here is derived from an EMBL/GenBank/DDBJ whole genome shotgun (WGS) entry which is preliminary data.</text>
</comment>
<dbReference type="InterPro" id="IPR000528">
    <property type="entry name" value="Plant_nsLTP"/>
</dbReference>
<dbReference type="SMART" id="SM00499">
    <property type="entry name" value="AAI"/>
    <property type="match status" value="1"/>
</dbReference>
<evidence type="ECO:0000256" key="7">
    <source>
        <dbReference type="ARBA" id="ARBA00022729"/>
    </source>
</evidence>
<keyword evidence="5" id="KW-1003">Cell membrane</keyword>
<dbReference type="GO" id="GO:0006869">
    <property type="term" value="P:lipid transport"/>
    <property type="evidence" value="ECO:0007669"/>
    <property type="project" value="InterPro"/>
</dbReference>
<keyword evidence="11" id="KW-0449">Lipoprotein</keyword>
<dbReference type="Gene3D" id="1.10.110.10">
    <property type="entry name" value="Plant lipid-transfer and hydrophobic proteins"/>
    <property type="match status" value="1"/>
</dbReference>
<feature type="chain" id="PRO_5041660643" description="Bifunctional inhibitor/plant lipid transfer protein/seed storage helical domain-containing protein" evidence="13">
    <location>
        <begin position="25"/>
        <end position="137"/>
    </location>
</feature>
<evidence type="ECO:0000313" key="15">
    <source>
        <dbReference type="EMBL" id="GMN48827.1"/>
    </source>
</evidence>
<evidence type="ECO:0000256" key="2">
    <source>
        <dbReference type="ARBA" id="ARBA00004609"/>
    </source>
</evidence>
<evidence type="ECO:0000256" key="13">
    <source>
        <dbReference type="SAM" id="SignalP"/>
    </source>
</evidence>
<organism evidence="15 16">
    <name type="scientific">Ficus carica</name>
    <name type="common">Common fig</name>
    <dbReference type="NCBI Taxonomy" id="3494"/>
    <lineage>
        <taxon>Eukaryota</taxon>
        <taxon>Viridiplantae</taxon>
        <taxon>Streptophyta</taxon>
        <taxon>Embryophyta</taxon>
        <taxon>Tracheophyta</taxon>
        <taxon>Spermatophyta</taxon>
        <taxon>Magnoliopsida</taxon>
        <taxon>eudicotyledons</taxon>
        <taxon>Gunneridae</taxon>
        <taxon>Pentapetalae</taxon>
        <taxon>rosids</taxon>
        <taxon>fabids</taxon>
        <taxon>Rosales</taxon>
        <taxon>Moraceae</taxon>
        <taxon>Ficeae</taxon>
        <taxon>Ficus</taxon>
    </lineage>
</organism>
<dbReference type="Proteomes" id="UP001187192">
    <property type="component" value="Unassembled WGS sequence"/>
</dbReference>
<dbReference type="EMBL" id="BTGU01000029">
    <property type="protein sequence ID" value="GMN48827.1"/>
    <property type="molecule type" value="Genomic_DNA"/>
</dbReference>
<keyword evidence="6" id="KW-0336">GPI-anchor</keyword>
<dbReference type="FunFam" id="1.10.110.10:FF:000001">
    <property type="entry name" value="Bifunctional inhibitor/lipid-transfer protein/seed storage 2S albumin superfamily protein"/>
    <property type="match status" value="1"/>
</dbReference>
<evidence type="ECO:0000256" key="9">
    <source>
        <dbReference type="ARBA" id="ARBA00023157"/>
    </source>
</evidence>
<evidence type="ECO:0000256" key="10">
    <source>
        <dbReference type="ARBA" id="ARBA00023180"/>
    </source>
</evidence>
<dbReference type="Gramene" id="FCD_00000678-RA">
    <property type="protein sequence ID" value="FCD_00000678-RA:cds"/>
    <property type="gene ID" value="FCD_00000678"/>
</dbReference>
<comment type="subcellular location">
    <subcellularLocation>
        <location evidence="2">Cell membrane</location>
        <topology evidence="2">Lipid-anchor</topology>
        <topology evidence="2">GPI-anchor</topology>
    </subcellularLocation>
</comment>
<dbReference type="InterPro" id="IPR043325">
    <property type="entry name" value="LTSS"/>
</dbReference>
<name>A0AA88A8Y7_FICCA</name>
<evidence type="ECO:0000259" key="14">
    <source>
        <dbReference type="SMART" id="SM00499"/>
    </source>
</evidence>
<dbReference type="PRINTS" id="PR00382">
    <property type="entry name" value="LIPIDTRNSFER"/>
</dbReference>
<dbReference type="CDD" id="cd00010">
    <property type="entry name" value="AAI_LTSS"/>
    <property type="match status" value="1"/>
</dbReference>
<gene>
    <name evidence="15" type="ORF">TIFTF001_018002</name>
</gene>
<dbReference type="PANTHER" id="PTHR33044">
    <property type="entry name" value="BIFUNCTIONAL INHIBITOR/LIPID-TRANSFER PROTEIN/SEED STORAGE 2S ALBUMIN SUPERFAMILY PROTEIN-RELATED"/>
    <property type="match status" value="1"/>
</dbReference>
<protein>
    <recommendedName>
        <fullName evidence="14">Bifunctional inhibitor/plant lipid transfer protein/seed storage helical domain-containing protein</fullName>
    </recommendedName>
</protein>
<dbReference type="InterPro" id="IPR036312">
    <property type="entry name" value="Bifun_inhib/LTP/seed_sf"/>
</dbReference>
<keyword evidence="4" id="KW-0813">Transport</keyword>
<evidence type="ECO:0000256" key="8">
    <source>
        <dbReference type="ARBA" id="ARBA00023121"/>
    </source>
</evidence>
<keyword evidence="8" id="KW-0446">Lipid-binding</keyword>
<dbReference type="InterPro" id="IPR016140">
    <property type="entry name" value="Bifunc_inhib/LTP/seed_store"/>
</dbReference>
<keyword evidence="9" id="KW-1015">Disulfide bond</keyword>
<reference evidence="15" key="1">
    <citation type="submission" date="2023-07" db="EMBL/GenBank/DDBJ databases">
        <title>draft genome sequence of fig (Ficus carica).</title>
        <authorList>
            <person name="Takahashi T."/>
            <person name="Nishimura K."/>
        </authorList>
    </citation>
    <scope>NUCLEOTIDE SEQUENCE</scope>
</reference>
<proteinExistence type="inferred from homology"/>
<evidence type="ECO:0000256" key="3">
    <source>
        <dbReference type="ARBA" id="ARBA00009748"/>
    </source>
</evidence>
<dbReference type="GO" id="GO:0005886">
    <property type="term" value="C:plasma membrane"/>
    <property type="evidence" value="ECO:0007669"/>
    <property type="project" value="UniProtKB-SubCell"/>
</dbReference>